<dbReference type="Gene3D" id="2.60.40.1120">
    <property type="entry name" value="Carboxypeptidase-like, regulatory domain"/>
    <property type="match status" value="1"/>
</dbReference>
<dbReference type="Proteomes" id="UP000030121">
    <property type="component" value="Unassembled WGS sequence"/>
</dbReference>
<dbReference type="OrthoDB" id="914976at2"/>
<comment type="caution">
    <text evidence="1">The sequence shown here is derived from an EMBL/GenBank/DDBJ whole genome shotgun (WGS) entry which is preliminary data.</text>
</comment>
<reference evidence="1 2" key="1">
    <citation type="submission" date="2013-09" db="EMBL/GenBank/DDBJ databases">
        <authorList>
            <person name="Zeng Z."/>
            <person name="Chen C."/>
        </authorList>
    </citation>
    <scope>NUCLEOTIDE SEQUENCE [LARGE SCALE GENOMIC DNA]</scope>
    <source>
        <strain evidence="1 2">GH29-5</strain>
    </source>
</reference>
<dbReference type="RefSeq" id="WP_035744613.1">
    <property type="nucleotide sequence ID" value="NZ_AUCZ01000010.1"/>
</dbReference>
<dbReference type="SUPFAM" id="SSF49464">
    <property type="entry name" value="Carboxypeptidase regulatory domain-like"/>
    <property type="match status" value="1"/>
</dbReference>
<organism evidence="1 2">
    <name type="scientific">Flavobacterium suncheonense GH29-5 = DSM 17707</name>
    <dbReference type="NCBI Taxonomy" id="1121899"/>
    <lineage>
        <taxon>Bacteria</taxon>
        <taxon>Pseudomonadati</taxon>
        <taxon>Bacteroidota</taxon>
        <taxon>Flavobacteriia</taxon>
        <taxon>Flavobacteriales</taxon>
        <taxon>Flavobacteriaceae</taxon>
        <taxon>Flavobacterium</taxon>
    </lineage>
</organism>
<accession>A0A0A2MC83</accession>
<dbReference type="Pfam" id="PF13715">
    <property type="entry name" value="CarbopepD_reg_2"/>
    <property type="match status" value="1"/>
</dbReference>
<keyword evidence="2" id="KW-1185">Reference proteome</keyword>
<proteinExistence type="predicted"/>
<dbReference type="AlphaFoldDB" id="A0A0A2MC83"/>
<protein>
    <recommendedName>
        <fullName evidence="3">Carboxypeptidase-like regulatory domain-containing protein</fullName>
    </recommendedName>
</protein>
<sequence>MFHKKGCILLMFLQTAVWGQINGVVKDSLTGNPIPYVSIWVENETVGTTSEENGTFHLPTDKSKMLIFTALGYEKKRISASQSKVFFMTPKSTDLEELVVVPKKETKFREIGDTGNSFSEAFDSAPSFDLKYFPYQESYKKTKFIKKVVIYTDCRLPKAILKLHFYAVDADGNPGEELLKDEYRVMVKKGVGKSSFNISSLGLTMPKNGIYVGFEKLMIEENHSVGGRFYPLVLYNRVPKEFTLEYAGGKWVKKEVMSRDASLPKKSYEPAINLILSN</sequence>
<evidence type="ECO:0000313" key="2">
    <source>
        <dbReference type="Proteomes" id="UP000030121"/>
    </source>
</evidence>
<name>A0A0A2MC83_9FLAO</name>
<evidence type="ECO:0000313" key="1">
    <source>
        <dbReference type="EMBL" id="KGO89058.1"/>
    </source>
</evidence>
<gene>
    <name evidence="1" type="ORF">Q764_09705</name>
</gene>
<dbReference type="InterPro" id="IPR008969">
    <property type="entry name" value="CarboxyPept-like_regulatory"/>
</dbReference>
<dbReference type="eggNOG" id="COG1629">
    <property type="taxonomic scope" value="Bacteria"/>
</dbReference>
<dbReference type="EMBL" id="JRLW01000012">
    <property type="protein sequence ID" value="KGO89058.1"/>
    <property type="molecule type" value="Genomic_DNA"/>
</dbReference>
<dbReference type="STRING" id="1121899.GCA_000430025_02159"/>
<evidence type="ECO:0008006" key="3">
    <source>
        <dbReference type="Google" id="ProtNLM"/>
    </source>
</evidence>